<sequence length="1041" mass="112408">MMGMVDVAARLPAVIAEPAHGESFTFVPYFRTGAAAGIRHPQFSTDASATARIDVSFDLSDGHGGLARVQQEVEVRGPGAVLGIDPAQIIRRYPAPGTADATTGDLAHIEFDQPDLPWLFTPTAPSGDGRLPPWLRLVVVPAENAVRKPPLRPELPETFELRIGDLPRPDEAWGWAHAQVLGTHRTDAGLLARSLGSGSPRLNLSRLLAPRRLAPDRQWRAIVVPTFQAGVDAALGRAPMATLAWSWSPAAGPDSKVILPGYDTWEFATAGLLGFEELAERIEGVPTPEGLGRRLVDTSDAGMGVTGAVGPRDVFGALVAPGAETAPAPGDPGQLTAASEVRLRDLVDVPASTDADPEVGPPLYGGAHVLATALPAEGENPPWLAELNLDPAERIAAGLGTSVVRMDQEPLMAGAWSQLQNVLEANRVLNRARFAELASTALHRRTIARMSAGDTLGVTQRALAHIPVGDELTARGAVSASALPFAAAGATMRRIARPFGRVARFTAADERTLAATALLADDDGNGADWVLPVPGPGVLTHTEPMRLLEQGEGLEDVFHVDGEREAAAILADLLDALPLPEEIDAWQRDTALAGRLDDAAADVALAWGIARSRQEWELPMACLARFPASGLPPEPGYRSFAQDELRAWVFDPIGEEVRRVCEGEGIEGVALDWEEFGPDEGEIRPLFEGPSGVVLETFNEAVVRDPEPVEAPRPRLDLTVLDLSGRLLPALTVPRRLRTRLPGLAEMFGRAPDDLDTVMAAPEFRRPLIEALNRYDQEWIMPGVAAIQPHDMVTAMETNGRFVSSFLIGANHEFARELVWREYPTDGRASSLRRFWTTEPDIAPIHTLRGPAGLGALADPERAGKLVFVVRGELIRRFPHVIATVVRSTAPDYPVKYAAQPVEPIFRIPLTPDLLLAGFDLTDEVAKAQDPTTDPVHPASGANWFTLAEHIGAPRFGLDINEPEDPIEPQPVRDELTWEHWKKEGEHLNAFVPRIWPPRPPGNPPGVPEPEGTYTSARIAWALFQKPARVGWRVQELIGEG</sequence>
<name>A0AAU6SBB3_9MICO</name>
<dbReference type="RefSeq" id="WP_349428717.1">
    <property type="nucleotide sequence ID" value="NZ_CP151632.1"/>
</dbReference>
<reference evidence="1" key="1">
    <citation type="submission" date="2024-04" db="EMBL/GenBank/DDBJ databases">
        <authorList>
            <person name="Roder T."/>
            <person name="Oberhansli S."/>
            <person name="Kreuzer M."/>
        </authorList>
    </citation>
    <scope>NUCLEOTIDE SEQUENCE</scope>
    <source>
        <strain evidence="1">LWS13-1.2</strain>
    </source>
</reference>
<proteinExistence type="predicted"/>
<dbReference type="EMBL" id="CP151632">
    <property type="protein sequence ID" value="WZO34167.1"/>
    <property type="molecule type" value="Genomic_DNA"/>
</dbReference>
<evidence type="ECO:0000313" key="1">
    <source>
        <dbReference type="EMBL" id="WZO34167.1"/>
    </source>
</evidence>
<organism evidence="1">
    <name type="scientific">Microbacterium sp. LWS13-1.2</name>
    <dbReference type="NCBI Taxonomy" id="3135264"/>
    <lineage>
        <taxon>Bacteria</taxon>
        <taxon>Bacillati</taxon>
        <taxon>Actinomycetota</taxon>
        <taxon>Actinomycetes</taxon>
        <taxon>Micrococcales</taxon>
        <taxon>Microbacteriaceae</taxon>
        <taxon>Microbacterium</taxon>
    </lineage>
</organism>
<gene>
    <name evidence="1" type="ORF">MRBLWS13_001814</name>
</gene>
<dbReference type="AlphaFoldDB" id="A0AAU6SBB3"/>
<protein>
    <submittedName>
        <fullName evidence="1">Uncharacterized protein</fullName>
    </submittedName>
</protein>
<accession>A0AAU6SBB3</accession>